<dbReference type="Proteomes" id="UP001500879">
    <property type="component" value="Unassembled WGS sequence"/>
</dbReference>
<dbReference type="EMBL" id="BAAABX010000042">
    <property type="protein sequence ID" value="GAA0412322.1"/>
    <property type="molecule type" value="Genomic_DNA"/>
</dbReference>
<gene>
    <name evidence="2" type="ORF">GCM10010357_36820</name>
</gene>
<dbReference type="RefSeq" id="WP_344025602.1">
    <property type="nucleotide sequence ID" value="NZ_BAAABX010000042.1"/>
</dbReference>
<accession>A0ABP3INS2</accession>
<evidence type="ECO:0000313" key="2">
    <source>
        <dbReference type="EMBL" id="GAA0412322.1"/>
    </source>
</evidence>
<proteinExistence type="predicted"/>
<feature type="transmembrane region" description="Helical" evidence="1">
    <location>
        <begin position="20"/>
        <end position="39"/>
    </location>
</feature>
<sequence>MNKNAPLRVTRGGGPLPTPAVVIVVVVLGVTAGLLAYGVPVEDVVTAVTAGGVAAKEIVRGLAAVFSRDGV</sequence>
<keyword evidence="1" id="KW-0472">Membrane</keyword>
<evidence type="ECO:0008006" key="4">
    <source>
        <dbReference type="Google" id="ProtNLM"/>
    </source>
</evidence>
<organism evidence="2 3">
    <name type="scientific">Streptomyces luteireticuli</name>
    <dbReference type="NCBI Taxonomy" id="173858"/>
    <lineage>
        <taxon>Bacteria</taxon>
        <taxon>Bacillati</taxon>
        <taxon>Actinomycetota</taxon>
        <taxon>Actinomycetes</taxon>
        <taxon>Kitasatosporales</taxon>
        <taxon>Streptomycetaceae</taxon>
        <taxon>Streptomyces</taxon>
    </lineage>
</organism>
<keyword evidence="1" id="KW-0812">Transmembrane</keyword>
<keyword evidence="3" id="KW-1185">Reference proteome</keyword>
<evidence type="ECO:0000313" key="3">
    <source>
        <dbReference type="Proteomes" id="UP001500879"/>
    </source>
</evidence>
<keyword evidence="1" id="KW-1133">Transmembrane helix</keyword>
<reference evidence="3" key="1">
    <citation type="journal article" date="2019" name="Int. J. Syst. Evol. Microbiol.">
        <title>The Global Catalogue of Microorganisms (GCM) 10K type strain sequencing project: providing services to taxonomists for standard genome sequencing and annotation.</title>
        <authorList>
            <consortium name="The Broad Institute Genomics Platform"/>
            <consortium name="The Broad Institute Genome Sequencing Center for Infectious Disease"/>
            <person name="Wu L."/>
            <person name="Ma J."/>
        </authorList>
    </citation>
    <scope>NUCLEOTIDE SEQUENCE [LARGE SCALE GENOMIC DNA]</scope>
    <source>
        <strain evidence="3">JCM 4788</strain>
    </source>
</reference>
<name>A0ABP3INS2_9ACTN</name>
<evidence type="ECO:0000256" key="1">
    <source>
        <dbReference type="SAM" id="Phobius"/>
    </source>
</evidence>
<comment type="caution">
    <text evidence="2">The sequence shown here is derived from an EMBL/GenBank/DDBJ whole genome shotgun (WGS) entry which is preliminary data.</text>
</comment>
<protein>
    <recommendedName>
        <fullName evidence="4">Secreted protein</fullName>
    </recommendedName>
</protein>